<name>A0A381RSX4_9ZZZZ</name>
<evidence type="ECO:0000259" key="2">
    <source>
        <dbReference type="SMART" id="SM00226"/>
    </source>
</evidence>
<dbReference type="CDD" id="cd16345">
    <property type="entry name" value="LMWP_ArsC"/>
    <property type="match status" value="1"/>
</dbReference>
<dbReference type="InterPro" id="IPR023485">
    <property type="entry name" value="Ptyr_pPase"/>
</dbReference>
<accession>A0A381RSX4</accession>
<dbReference type="AlphaFoldDB" id="A0A381RSX4"/>
<dbReference type="SMART" id="SM00226">
    <property type="entry name" value="LMWPc"/>
    <property type="match status" value="1"/>
</dbReference>
<dbReference type="PANTHER" id="PTHR43428">
    <property type="entry name" value="ARSENATE REDUCTASE"/>
    <property type="match status" value="1"/>
</dbReference>
<keyword evidence="1" id="KW-0059">Arsenical resistance</keyword>
<dbReference type="InterPro" id="IPR036196">
    <property type="entry name" value="Ptyr_pPase_sf"/>
</dbReference>
<dbReference type="GO" id="GO:0046685">
    <property type="term" value="P:response to arsenic-containing substance"/>
    <property type="evidence" value="ECO:0007669"/>
    <property type="project" value="UniProtKB-KW"/>
</dbReference>
<evidence type="ECO:0000313" key="3">
    <source>
        <dbReference type="EMBL" id="SUZ91993.1"/>
    </source>
</evidence>
<gene>
    <name evidence="3" type="ORF">METZ01_LOCUS44847</name>
</gene>
<dbReference type="Pfam" id="PF01451">
    <property type="entry name" value="LMWPc"/>
    <property type="match status" value="1"/>
</dbReference>
<sequence>MVKKQKVLFVCTGNSCRSQIAEGLLRDMADDQFDVFSCGTHPSRVHPNAIAVMDEWGIDISNHTSDDIDDYLDKGINIVISVCDHANKLCPNFPGNVQRIHWSVDDPFRGWNQNASQLDNFRETRQDLKIRIQKLLDDTRSS</sequence>
<dbReference type="Gene3D" id="3.40.50.2300">
    <property type="match status" value="1"/>
</dbReference>
<organism evidence="3">
    <name type="scientific">marine metagenome</name>
    <dbReference type="NCBI Taxonomy" id="408172"/>
    <lineage>
        <taxon>unclassified sequences</taxon>
        <taxon>metagenomes</taxon>
        <taxon>ecological metagenomes</taxon>
    </lineage>
</organism>
<dbReference type="PANTHER" id="PTHR43428:SF1">
    <property type="entry name" value="ARSENATE REDUCTASE"/>
    <property type="match status" value="1"/>
</dbReference>
<dbReference type="EMBL" id="UINC01002023">
    <property type="protein sequence ID" value="SUZ91993.1"/>
    <property type="molecule type" value="Genomic_DNA"/>
</dbReference>
<proteinExistence type="predicted"/>
<evidence type="ECO:0000256" key="1">
    <source>
        <dbReference type="ARBA" id="ARBA00022849"/>
    </source>
</evidence>
<reference evidence="3" key="1">
    <citation type="submission" date="2018-05" db="EMBL/GenBank/DDBJ databases">
        <authorList>
            <person name="Lanie J.A."/>
            <person name="Ng W.-L."/>
            <person name="Kazmierczak K.M."/>
            <person name="Andrzejewski T.M."/>
            <person name="Davidsen T.M."/>
            <person name="Wayne K.J."/>
            <person name="Tettelin H."/>
            <person name="Glass J.I."/>
            <person name="Rusch D."/>
            <person name="Podicherti R."/>
            <person name="Tsui H.-C.T."/>
            <person name="Winkler M.E."/>
        </authorList>
    </citation>
    <scope>NUCLEOTIDE SEQUENCE</scope>
</reference>
<feature type="domain" description="Phosphotyrosine protein phosphatase I" evidence="2">
    <location>
        <begin position="5"/>
        <end position="138"/>
    </location>
</feature>
<dbReference type="SUPFAM" id="SSF52788">
    <property type="entry name" value="Phosphotyrosine protein phosphatases I"/>
    <property type="match status" value="1"/>
</dbReference>
<protein>
    <recommendedName>
        <fullName evidence="2">Phosphotyrosine protein phosphatase I domain-containing protein</fullName>
    </recommendedName>
</protein>